<dbReference type="EMBL" id="SPUH01000001">
    <property type="protein sequence ID" value="TKS54904.1"/>
    <property type="molecule type" value="Genomic_DNA"/>
</dbReference>
<keyword evidence="16" id="KW-1185">Reference proteome</keyword>
<dbReference type="InterPro" id="IPR037066">
    <property type="entry name" value="Plug_dom_sf"/>
</dbReference>
<evidence type="ECO:0000256" key="7">
    <source>
        <dbReference type="ARBA" id="ARBA00023136"/>
    </source>
</evidence>
<dbReference type="Gene3D" id="2.40.170.20">
    <property type="entry name" value="TonB-dependent receptor, beta-barrel domain"/>
    <property type="match status" value="1"/>
</dbReference>
<keyword evidence="15" id="KW-0675">Receptor</keyword>
<evidence type="ECO:0000256" key="4">
    <source>
        <dbReference type="ARBA" id="ARBA00022692"/>
    </source>
</evidence>
<keyword evidence="3 9" id="KW-1134">Transmembrane beta strand</keyword>
<comment type="similarity">
    <text evidence="9 11">Belongs to the TonB-dependent receptor family.</text>
</comment>
<dbReference type="InterPro" id="IPR012910">
    <property type="entry name" value="Plug_dom"/>
</dbReference>
<dbReference type="GO" id="GO:0009279">
    <property type="term" value="C:cell outer membrane"/>
    <property type="evidence" value="ECO:0007669"/>
    <property type="project" value="UniProtKB-SubCell"/>
</dbReference>
<feature type="domain" description="TonB-dependent receptor-like beta-barrel" evidence="13">
    <location>
        <begin position="407"/>
        <end position="916"/>
    </location>
</feature>
<keyword evidence="5 12" id="KW-0732">Signal</keyword>
<keyword evidence="8 9" id="KW-0998">Cell outer membrane</keyword>
<dbReference type="InterPro" id="IPR036942">
    <property type="entry name" value="Beta-barrel_TonB_sf"/>
</dbReference>
<evidence type="ECO:0000313" key="16">
    <source>
        <dbReference type="Proteomes" id="UP000298681"/>
    </source>
</evidence>
<dbReference type="AlphaFoldDB" id="A0A4Z1R5H5"/>
<keyword evidence="4 9" id="KW-0812">Transmembrane</keyword>
<sequence>MSLKTNKLREAIVFALAASAVGIAGTGTAFAQGQGASQDAAPSATTLDGITVTGTRIRSQTMTASSPVAEISREEFQYSGATTVEDLVNQYPQLALDFDNFINNGSTGYATVDLRGMGPNRTLALVNGRRIPKGLLETADISIVPARLLQRVDVLTGGASAVYGSDAIAGVVNFILDDEFEGVSVNVGYSGYQHDNDNGYIQGLMDDAGFDYPTGGSGLDGTTRNVDVAIGGAFGDGGHAMAWATWRKGNALLQGQRDYSACALNGAGTACGGSPTADPANFYIVAPGSGLYTYVAPSASGWFLPDGPNVYNYAPINYYQRPDTRFTAGSSVKYEINEYFQPYLETMFVNRRSGTQIAPSGAFFTDITVNCATDVIGTMCADVGITDDEFTVYVAKRNVEGGPRITDNESTNYSIAAGATGALFSSGWTWDASLQYARTSVKEQNRNDFITTRVRDALLGCPSGAFDGCVPYEVWTDSVTPEQAEALQGVGIVNYTTDMKVFNAYATGDLGFGIPGANNPVSAVIGFEKRDERFTRTADANMQTGNFTGLGGPTTNLTGGYDVDEVFAEANVPLLSDRGGFNSVDLQLGYRYTDYSTSGNVNTWKVGLGAGFMDNQYRFRAGFNRAIRGANVGELFADQQIALWVGDDPCAGPTPEFTAAECARTGVSAAQYGNVAANPAGQNNQFIGGNPSLDPEIASTWTVGFAASPIENLELSVDYYDIELENVIGTIGARTIINLCANGQDAMCDLIRRNANTGDLFRGSDPNSSGLVINTNGNFGSRKYRGIDLTGSYSFQAGPGRVSTSFVGSHILERSFQPVPGDSSADYACDGLVNAVCATPEWRHIANVRYALDRFTIGMRWRYIGEMDYRDIDGTDLSGDYFLSGPGKLKAFNYFDLSGSLQVSDNITWTLGVNNIADKEPPMVGGGLAPTNANSLGGYDQAGRYLFTSVAFDF</sequence>
<name>A0A4Z1R5H5_9GAMM</name>
<evidence type="ECO:0000256" key="12">
    <source>
        <dbReference type="SAM" id="SignalP"/>
    </source>
</evidence>
<evidence type="ECO:0000256" key="11">
    <source>
        <dbReference type="RuleBase" id="RU003357"/>
    </source>
</evidence>
<keyword evidence="7 9" id="KW-0472">Membrane</keyword>
<evidence type="ECO:0000259" key="13">
    <source>
        <dbReference type="Pfam" id="PF00593"/>
    </source>
</evidence>
<evidence type="ECO:0000256" key="1">
    <source>
        <dbReference type="ARBA" id="ARBA00004571"/>
    </source>
</evidence>
<evidence type="ECO:0000313" key="15">
    <source>
        <dbReference type="EMBL" id="TKS54904.1"/>
    </source>
</evidence>
<evidence type="ECO:0000256" key="2">
    <source>
        <dbReference type="ARBA" id="ARBA00022448"/>
    </source>
</evidence>
<evidence type="ECO:0000256" key="9">
    <source>
        <dbReference type="PROSITE-ProRule" id="PRU01360"/>
    </source>
</evidence>
<dbReference type="PROSITE" id="PS52016">
    <property type="entry name" value="TONB_DEPENDENT_REC_3"/>
    <property type="match status" value="1"/>
</dbReference>
<feature type="chain" id="PRO_5021388320" evidence="12">
    <location>
        <begin position="32"/>
        <end position="954"/>
    </location>
</feature>
<dbReference type="Pfam" id="PF00593">
    <property type="entry name" value="TonB_dep_Rec_b-barrel"/>
    <property type="match status" value="1"/>
</dbReference>
<dbReference type="InterPro" id="IPR010917">
    <property type="entry name" value="TonB_rcpt_CS"/>
</dbReference>
<evidence type="ECO:0000256" key="8">
    <source>
        <dbReference type="ARBA" id="ARBA00023237"/>
    </source>
</evidence>
<feature type="domain" description="TonB-dependent receptor plug" evidence="14">
    <location>
        <begin position="62"/>
        <end position="171"/>
    </location>
</feature>
<dbReference type="Gene3D" id="2.170.130.10">
    <property type="entry name" value="TonB-dependent receptor, plug domain"/>
    <property type="match status" value="1"/>
</dbReference>
<accession>A0A4Z1R5H5</accession>
<evidence type="ECO:0000256" key="10">
    <source>
        <dbReference type="PROSITE-ProRule" id="PRU10144"/>
    </source>
</evidence>
<organism evidence="15 16">
    <name type="scientific">Luteimonas yindakuii</name>
    <dbReference type="NCBI Taxonomy" id="2565782"/>
    <lineage>
        <taxon>Bacteria</taxon>
        <taxon>Pseudomonadati</taxon>
        <taxon>Pseudomonadota</taxon>
        <taxon>Gammaproteobacteria</taxon>
        <taxon>Lysobacterales</taxon>
        <taxon>Lysobacteraceae</taxon>
        <taxon>Luteimonas</taxon>
    </lineage>
</organism>
<dbReference type="PROSITE" id="PS01156">
    <property type="entry name" value="TONB_DEPENDENT_REC_2"/>
    <property type="match status" value="1"/>
</dbReference>
<dbReference type="PANTHER" id="PTHR47234:SF2">
    <property type="entry name" value="TONB-DEPENDENT RECEPTOR"/>
    <property type="match status" value="1"/>
</dbReference>
<dbReference type="InterPro" id="IPR039426">
    <property type="entry name" value="TonB-dep_rcpt-like"/>
</dbReference>
<dbReference type="SUPFAM" id="SSF56935">
    <property type="entry name" value="Porins"/>
    <property type="match status" value="1"/>
</dbReference>
<feature type="short sequence motif" description="TonB C-terminal box" evidence="10">
    <location>
        <begin position="937"/>
        <end position="954"/>
    </location>
</feature>
<dbReference type="Proteomes" id="UP000298681">
    <property type="component" value="Unassembled WGS sequence"/>
</dbReference>
<comment type="caution">
    <text evidence="15">The sequence shown here is derived from an EMBL/GenBank/DDBJ whole genome shotgun (WGS) entry which is preliminary data.</text>
</comment>
<proteinExistence type="inferred from homology"/>
<feature type="signal peptide" evidence="12">
    <location>
        <begin position="1"/>
        <end position="31"/>
    </location>
</feature>
<reference evidence="15 16" key="1">
    <citation type="submission" date="2019-01" db="EMBL/GenBank/DDBJ databases">
        <authorList>
            <person name="Zhang S."/>
        </authorList>
    </citation>
    <scope>NUCLEOTIDE SEQUENCE [LARGE SCALE GENOMIC DNA]</scope>
    <source>
        <strain evidence="15 16">1626</strain>
    </source>
</reference>
<evidence type="ECO:0000256" key="5">
    <source>
        <dbReference type="ARBA" id="ARBA00022729"/>
    </source>
</evidence>
<evidence type="ECO:0000256" key="6">
    <source>
        <dbReference type="ARBA" id="ARBA00023077"/>
    </source>
</evidence>
<dbReference type="PANTHER" id="PTHR47234">
    <property type="match status" value="1"/>
</dbReference>
<dbReference type="InterPro" id="IPR000531">
    <property type="entry name" value="Beta-barrel_TonB"/>
</dbReference>
<keyword evidence="6 11" id="KW-0798">TonB box</keyword>
<dbReference type="Pfam" id="PF07715">
    <property type="entry name" value="Plug"/>
    <property type="match status" value="1"/>
</dbReference>
<comment type="subcellular location">
    <subcellularLocation>
        <location evidence="1 9">Cell outer membrane</location>
        <topology evidence="1 9">Multi-pass membrane protein</topology>
    </subcellularLocation>
</comment>
<protein>
    <submittedName>
        <fullName evidence="15">TonB-dependent receptor</fullName>
    </submittedName>
</protein>
<dbReference type="RefSeq" id="WP_134674261.1">
    <property type="nucleotide sequence ID" value="NZ_SPUH01000001.1"/>
</dbReference>
<keyword evidence="2 9" id="KW-0813">Transport</keyword>
<evidence type="ECO:0000259" key="14">
    <source>
        <dbReference type="Pfam" id="PF07715"/>
    </source>
</evidence>
<evidence type="ECO:0000256" key="3">
    <source>
        <dbReference type="ARBA" id="ARBA00022452"/>
    </source>
</evidence>
<gene>
    <name evidence="15" type="ORF">E4582_09105</name>
</gene>